<dbReference type="SUPFAM" id="SSF50129">
    <property type="entry name" value="GroES-like"/>
    <property type="match status" value="1"/>
</dbReference>
<dbReference type="GO" id="GO:0016491">
    <property type="term" value="F:oxidoreductase activity"/>
    <property type="evidence" value="ECO:0007669"/>
    <property type="project" value="InterPro"/>
</dbReference>
<feature type="domain" description="Enoyl reductase (ER)" evidence="1">
    <location>
        <begin position="18"/>
        <end position="338"/>
    </location>
</feature>
<organism evidence="2 3">
    <name type="scientific">Aspergillus nanangensis</name>
    <dbReference type="NCBI Taxonomy" id="2582783"/>
    <lineage>
        <taxon>Eukaryota</taxon>
        <taxon>Fungi</taxon>
        <taxon>Dikarya</taxon>
        <taxon>Ascomycota</taxon>
        <taxon>Pezizomycotina</taxon>
        <taxon>Eurotiomycetes</taxon>
        <taxon>Eurotiomycetidae</taxon>
        <taxon>Eurotiales</taxon>
        <taxon>Aspergillaceae</taxon>
        <taxon>Aspergillus</taxon>
        <taxon>Aspergillus subgen. Circumdati</taxon>
    </lineage>
</organism>
<dbReference type="Pfam" id="PF13602">
    <property type="entry name" value="ADH_zinc_N_2"/>
    <property type="match status" value="1"/>
</dbReference>
<dbReference type="InterPro" id="IPR036291">
    <property type="entry name" value="NAD(P)-bd_dom_sf"/>
</dbReference>
<sequence>MSISPTMRTILQPTADSGTDDLTLTIFPTPTPNLSENEHLIRVHTCSPCAGELLWYKNFPPPVSRVLIPCPDVAGTVVTAPANSPFPAGTEVYARTNYLRPANARDYTIGVTGELALKPQRLSWAEAAAVPVSAQTAWQALFVHAGIAPRGADGKEADWAAAEKAWAGKKVFVTAAAGGVGIWVVQLAALLGAEVIGTCGGAKHVELVKSLGAKEALDYRVTDLRKWAEEHEEWRVDVVVDCIGQKAVEDAWWFVKDEGTVLSIFRPPAPSRPEGVKAQGVKDVFFIMGPRGDQLQEITRLIDEGKCRPTVDSVWPLEKFREAFRRVDTGHAQGKVILDLLVGQ</sequence>
<dbReference type="SUPFAM" id="SSF51735">
    <property type="entry name" value="NAD(P)-binding Rossmann-fold domains"/>
    <property type="match status" value="1"/>
</dbReference>
<proteinExistence type="predicted"/>
<keyword evidence="3" id="KW-1185">Reference proteome</keyword>
<evidence type="ECO:0000259" key="1">
    <source>
        <dbReference type="SMART" id="SM00829"/>
    </source>
</evidence>
<dbReference type="SMART" id="SM00829">
    <property type="entry name" value="PKS_ER"/>
    <property type="match status" value="1"/>
</dbReference>
<comment type="caution">
    <text evidence="2">The sequence shown here is derived from an EMBL/GenBank/DDBJ whole genome shotgun (WGS) entry which is preliminary data.</text>
</comment>
<dbReference type="PANTHER" id="PTHR44013">
    <property type="entry name" value="ZINC-TYPE ALCOHOL DEHYDROGENASE-LIKE PROTEIN C16A3.02C"/>
    <property type="match status" value="1"/>
</dbReference>
<accession>A0AAD4CI11</accession>
<dbReference type="CDD" id="cd05289">
    <property type="entry name" value="MDR_like_2"/>
    <property type="match status" value="1"/>
</dbReference>
<dbReference type="InterPro" id="IPR052733">
    <property type="entry name" value="Chloroplast_QOR"/>
</dbReference>
<name>A0AAD4CI11_ASPNN</name>
<reference evidence="2" key="2">
    <citation type="submission" date="2020-02" db="EMBL/GenBank/DDBJ databases">
        <authorList>
            <person name="Gilchrist C.L.M."/>
            <person name="Chooi Y.-H."/>
        </authorList>
    </citation>
    <scope>NUCLEOTIDE SEQUENCE</scope>
    <source>
        <strain evidence="2">MST-FP2251</strain>
    </source>
</reference>
<evidence type="ECO:0000313" key="3">
    <source>
        <dbReference type="Proteomes" id="UP001194746"/>
    </source>
</evidence>
<dbReference type="PANTHER" id="PTHR44013:SF5">
    <property type="entry name" value="OXIDOREDUCTASE, PUTATIVE (AFU_ORTHOLOGUE AFUA_5G01290)-RELATED"/>
    <property type="match status" value="1"/>
</dbReference>
<dbReference type="InterPro" id="IPR011032">
    <property type="entry name" value="GroES-like_sf"/>
</dbReference>
<dbReference type="AlphaFoldDB" id="A0AAD4CI11"/>
<evidence type="ECO:0000313" key="2">
    <source>
        <dbReference type="EMBL" id="KAF9886173.1"/>
    </source>
</evidence>
<reference evidence="2" key="1">
    <citation type="journal article" date="2019" name="Beilstein J. Org. Chem.">
        <title>Nanangenines: drimane sesquiterpenoids as the dominant metabolite cohort of a novel Australian fungus, Aspergillus nanangensis.</title>
        <authorList>
            <person name="Lacey H.J."/>
            <person name="Gilchrist C.L.M."/>
            <person name="Crombie A."/>
            <person name="Kalaitzis J.A."/>
            <person name="Vuong D."/>
            <person name="Rutledge P.J."/>
            <person name="Turner P."/>
            <person name="Pitt J.I."/>
            <person name="Lacey E."/>
            <person name="Chooi Y.H."/>
            <person name="Piggott A.M."/>
        </authorList>
    </citation>
    <scope>NUCLEOTIDE SEQUENCE</scope>
    <source>
        <strain evidence="2">MST-FP2251</strain>
    </source>
</reference>
<dbReference type="InterPro" id="IPR020843">
    <property type="entry name" value="ER"/>
</dbReference>
<dbReference type="Gene3D" id="3.90.180.10">
    <property type="entry name" value="Medium-chain alcohol dehydrogenases, catalytic domain"/>
    <property type="match status" value="1"/>
</dbReference>
<dbReference type="EMBL" id="VCAU01000082">
    <property type="protein sequence ID" value="KAF9886173.1"/>
    <property type="molecule type" value="Genomic_DNA"/>
</dbReference>
<dbReference type="Proteomes" id="UP001194746">
    <property type="component" value="Unassembled WGS sequence"/>
</dbReference>
<protein>
    <recommendedName>
        <fullName evidence="1">Enoyl reductase (ER) domain-containing protein</fullName>
    </recommendedName>
</protein>
<dbReference type="Gene3D" id="3.40.50.720">
    <property type="entry name" value="NAD(P)-binding Rossmann-like Domain"/>
    <property type="match status" value="1"/>
</dbReference>
<gene>
    <name evidence="2" type="ORF">FE257_011998</name>
</gene>